<evidence type="ECO:0000259" key="1">
    <source>
        <dbReference type="PROSITE" id="PS50994"/>
    </source>
</evidence>
<evidence type="ECO:0000313" key="2">
    <source>
        <dbReference type="EnsemblMetazoa" id="AALFPA23_009524.P13119"/>
    </source>
</evidence>
<dbReference type="InterPro" id="IPR050951">
    <property type="entry name" value="Retrovirus_Pol_polyprotein"/>
</dbReference>
<dbReference type="RefSeq" id="XP_062713941.1">
    <property type="nucleotide sequence ID" value="XM_062857957.1"/>
</dbReference>
<dbReference type="Proteomes" id="UP000069940">
    <property type="component" value="Unassembled WGS sequence"/>
</dbReference>
<evidence type="ECO:0000313" key="3">
    <source>
        <dbReference type="Proteomes" id="UP000069940"/>
    </source>
</evidence>
<dbReference type="PANTHER" id="PTHR37984">
    <property type="entry name" value="PROTEIN CBG26694"/>
    <property type="match status" value="1"/>
</dbReference>
<sequence>MGAPYHPATNGLVERFIQTFKNKMKALKCYKSRMHVKLCNILLTYRKTIHPATGKSPSLIIFHRQIRSHLDMMLPGPTYSEKVDHKVRSIPEGGKIAAQDFQNHEKWKYGRVEEKLGKLHYMIPLDDDRVWKRHINQLCEVGSNFIESQTSLGAGPGTPSGIERSDSSAFRALGSNFIESQTSLGAGPGTPSGIERSDYRSCYEYAKQRIVSANPEEINPYGETT</sequence>
<dbReference type="EnsemblMetazoa" id="AALFPA23_009524.R13119">
    <property type="protein sequence ID" value="AALFPA23_009524.P13119"/>
    <property type="gene ID" value="AALFPA23_009524"/>
</dbReference>
<dbReference type="InterPro" id="IPR012337">
    <property type="entry name" value="RNaseH-like_sf"/>
</dbReference>
<proteinExistence type="predicted"/>
<dbReference type="InterPro" id="IPR001584">
    <property type="entry name" value="Integrase_cat-core"/>
</dbReference>
<keyword evidence="3" id="KW-1185">Reference proteome</keyword>
<dbReference type="PROSITE" id="PS50994">
    <property type="entry name" value="INTEGRASE"/>
    <property type="match status" value="1"/>
</dbReference>
<name>A0ABM1YIQ0_AEDAL</name>
<dbReference type="SUPFAM" id="SSF53098">
    <property type="entry name" value="Ribonuclease H-like"/>
    <property type="match status" value="1"/>
</dbReference>
<dbReference type="Gene3D" id="3.30.420.10">
    <property type="entry name" value="Ribonuclease H-like superfamily/Ribonuclease H"/>
    <property type="match status" value="1"/>
</dbReference>
<feature type="domain" description="Integrase catalytic" evidence="1">
    <location>
        <begin position="1"/>
        <end position="65"/>
    </location>
</feature>
<reference evidence="3" key="1">
    <citation type="journal article" date="2015" name="Proc. Natl. Acad. Sci. U.S.A.">
        <title>Genome sequence of the Asian Tiger mosquito, Aedes albopictus, reveals insights into its biology, genetics, and evolution.</title>
        <authorList>
            <person name="Chen X.G."/>
            <person name="Jiang X."/>
            <person name="Gu J."/>
            <person name="Xu M."/>
            <person name="Wu Y."/>
            <person name="Deng Y."/>
            <person name="Zhang C."/>
            <person name="Bonizzoni M."/>
            <person name="Dermauw W."/>
            <person name="Vontas J."/>
            <person name="Armbruster P."/>
            <person name="Huang X."/>
            <person name="Yang Y."/>
            <person name="Zhang H."/>
            <person name="He W."/>
            <person name="Peng H."/>
            <person name="Liu Y."/>
            <person name="Wu K."/>
            <person name="Chen J."/>
            <person name="Lirakis M."/>
            <person name="Topalis P."/>
            <person name="Van Leeuwen T."/>
            <person name="Hall A.B."/>
            <person name="Jiang X."/>
            <person name="Thorpe C."/>
            <person name="Mueller R.L."/>
            <person name="Sun C."/>
            <person name="Waterhouse R.M."/>
            <person name="Yan G."/>
            <person name="Tu Z.J."/>
            <person name="Fang X."/>
            <person name="James A.A."/>
        </authorList>
    </citation>
    <scope>NUCLEOTIDE SEQUENCE [LARGE SCALE GENOMIC DNA]</scope>
    <source>
        <strain evidence="3">Foshan</strain>
    </source>
</reference>
<dbReference type="GeneID" id="115257812"/>
<accession>A0ABM1YIQ0</accession>
<dbReference type="PANTHER" id="PTHR37984:SF13">
    <property type="entry name" value="RIBONUCLEASE H"/>
    <property type="match status" value="1"/>
</dbReference>
<organism evidence="2 3">
    <name type="scientific">Aedes albopictus</name>
    <name type="common">Asian tiger mosquito</name>
    <name type="synonym">Stegomyia albopicta</name>
    <dbReference type="NCBI Taxonomy" id="7160"/>
    <lineage>
        <taxon>Eukaryota</taxon>
        <taxon>Metazoa</taxon>
        <taxon>Ecdysozoa</taxon>
        <taxon>Arthropoda</taxon>
        <taxon>Hexapoda</taxon>
        <taxon>Insecta</taxon>
        <taxon>Pterygota</taxon>
        <taxon>Neoptera</taxon>
        <taxon>Endopterygota</taxon>
        <taxon>Diptera</taxon>
        <taxon>Nematocera</taxon>
        <taxon>Culicoidea</taxon>
        <taxon>Culicidae</taxon>
        <taxon>Culicinae</taxon>
        <taxon>Aedini</taxon>
        <taxon>Aedes</taxon>
        <taxon>Stegomyia</taxon>
    </lineage>
</organism>
<dbReference type="InterPro" id="IPR036397">
    <property type="entry name" value="RNaseH_sf"/>
</dbReference>
<reference evidence="2" key="2">
    <citation type="submission" date="2025-05" db="UniProtKB">
        <authorList>
            <consortium name="EnsemblMetazoa"/>
        </authorList>
    </citation>
    <scope>IDENTIFICATION</scope>
    <source>
        <strain evidence="2">Foshan</strain>
    </source>
</reference>
<protein>
    <recommendedName>
        <fullName evidence="1">Integrase catalytic domain-containing protein</fullName>
    </recommendedName>
</protein>